<dbReference type="eggNOG" id="COG1051">
    <property type="taxonomic scope" value="Bacteria"/>
</dbReference>
<dbReference type="SUPFAM" id="SSF55811">
    <property type="entry name" value="Nudix"/>
    <property type="match status" value="1"/>
</dbReference>
<keyword evidence="1" id="KW-0378">Hydrolase</keyword>
<sequence>MAYVSRIVTSGFRVYWRVTRSFTLAAEACLIDGEDRVALVQSATGRGWQLPRTEVHKGEALDEALRRFLVADYRIRLASRPELFWMYEESLAERHGMTGLYVVRHWRQDAAPAAGLSFFGLDALPPELPPQDAARIRQAAEGRAPFEVC</sequence>
<dbReference type="Gene3D" id="3.90.79.10">
    <property type="entry name" value="Nucleoside Triphosphate Pyrophosphohydrolase"/>
    <property type="match status" value="1"/>
</dbReference>
<organism evidence="1 2">
    <name type="scientific">Hyphomicrobium denitrificans (strain ATCC 51888 / DSM 1869 / NCIMB 11706 / TK 0415)</name>
    <dbReference type="NCBI Taxonomy" id="582899"/>
    <lineage>
        <taxon>Bacteria</taxon>
        <taxon>Pseudomonadati</taxon>
        <taxon>Pseudomonadota</taxon>
        <taxon>Alphaproteobacteria</taxon>
        <taxon>Hyphomicrobiales</taxon>
        <taxon>Hyphomicrobiaceae</taxon>
        <taxon>Hyphomicrobium</taxon>
    </lineage>
</organism>
<name>D8JRX7_HYPDA</name>
<dbReference type="GO" id="GO:0016787">
    <property type="term" value="F:hydrolase activity"/>
    <property type="evidence" value="ECO:0007669"/>
    <property type="project" value="UniProtKB-KW"/>
</dbReference>
<dbReference type="HOGENOM" id="CLU_037162_10_1_5"/>
<keyword evidence="2" id="KW-1185">Reference proteome</keyword>
<dbReference type="KEGG" id="hdn:Hden_2398"/>
<protein>
    <submittedName>
        <fullName evidence="1">NUDIX hydrolase</fullName>
    </submittedName>
</protein>
<dbReference type="AlphaFoldDB" id="D8JRX7"/>
<evidence type="ECO:0000313" key="1">
    <source>
        <dbReference type="EMBL" id="ADJ24195.1"/>
    </source>
</evidence>
<evidence type="ECO:0000313" key="2">
    <source>
        <dbReference type="Proteomes" id="UP000002033"/>
    </source>
</evidence>
<dbReference type="RefSeq" id="WP_013216354.1">
    <property type="nucleotide sequence ID" value="NC_014313.1"/>
</dbReference>
<dbReference type="OrthoDB" id="8480561at2"/>
<dbReference type="EMBL" id="CP002083">
    <property type="protein sequence ID" value="ADJ24195.1"/>
    <property type="molecule type" value="Genomic_DNA"/>
</dbReference>
<dbReference type="STRING" id="582899.Hden_2398"/>
<accession>D8JRX7</accession>
<proteinExistence type="predicted"/>
<gene>
    <name evidence="1" type="ordered locus">Hden_2398</name>
</gene>
<dbReference type="InterPro" id="IPR015797">
    <property type="entry name" value="NUDIX_hydrolase-like_dom_sf"/>
</dbReference>
<reference evidence="2" key="1">
    <citation type="journal article" date="2011" name="J. Bacteriol.">
        <title>Genome sequences of eight morphologically diverse alphaproteobacteria.</title>
        <authorList>
            <consortium name="US DOE Joint Genome Institute"/>
            <person name="Brown P.J."/>
            <person name="Kysela D.T."/>
            <person name="Buechlein A."/>
            <person name="Hemmerich C."/>
            <person name="Brun Y.V."/>
        </authorList>
    </citation>
    <scope>NUCLEOTIDE SEQUENCE [LARGE SCALE GENOMIC DNA]</scope>
    <source>
        <strain evidence="2">ATCC 51888 / DSM 1869 / NCIB 11706 / TK 0415</strain>
    </source>
</reference>
<dbReference type="Proteomes" id="UP000002033">
    <property type="component" value="Chromosome"/>
</dbReference>